<evidence type="ECO:0000259" key="3">
    <source>
        <dbReference type="PROSITE" id="PS51186"/>
    </source>
</evidence>
<feature type="domain" description="N-acetyltransferase" evidence="3">
    <location>
        <begin position="1"/>
        <end position="149"/>
    </location>
</feature>
<dbReference type="CDD" id="cd04301">
    <property type="entry name" value="NAT_SF"/>
    <property type="match status" value="1"/>
</dbReference>
<dbReference type="PROSITE" id="PS51186">
    <property type="entry name" value="GNAT"/>
    <property type="match status" value="1"/>
</dbReference>
<dbReference type="PANTHER" id="PTHR43420">
    <property type="entry name" value="ACETYLTRANSFERASE"/>
    <property type="match status" value="1"/>
</dbReference>
<keyword evidence="5" id="KW-1185">Reference proteome</keyword>
<dbReference type="STRING" id="1547283.A9C19_09820"/>
<keyword evidence="2" id="KW-0012">Acyltransferase</keyword>
<proteinExistence type="predicted"/>
<keyword evidence="1 4" id="KW-0808">Transferase</keyword>
<dbReference type="RefSeq" id="WP_072579814.1">
    <property type="nucleotide sequence ID" value="NZ_CP016020.1"/>
</dbReference>
<dbReference type="Proteomes" id="UP000181936">
    <property type="component" value="Chromosome"/>
</dbReference>
<dbReference type="Pfam" id="PF00583">
    <property type="entry name" value="Acetyltransf_1"/>
    <property type="match status" value="1"/>
</dbReference>
<dbReference type="AlphaFoldDB" id="A0A1L3MRP2"/>
<organism evidence="4 5">
    <name type="scientific">Bacillus weihaiensis</name>
    <dbReference type="NCBI Taxonomy" id="1547283"/>
    <lineage>
        <taxon>Bacteria</taxon>
        <taxon>Bacillati</taxon>
        <taxon>Bacillota</taxon>
        <taxon>Bacilli</taxon>
        <taxon>Bacillales</taxon>
        <taxon>Bacillaceae</taxon>
        <taxon>Bacillus</taxon>
    </lineage>
</organism>
<evidence type="ECO:0000256" key="2">
    <source>
        <dbReference type="ARBA" id="ARBA00023315"/>
    </source>
</evidence>
<protein>
    <submittedName>
        <fullName evidence="4">GCN5 family acetyltransferase</fullName>
    </submittedName>
</protein>
<sequence>MNFRKATIADIQELVECRKKQLIDEGIEPTIPIDSELFDFFHNKLSDGSLVEWLVVDQEMIIACGAVLFFDFPPSYSNKSGKKAYIANMYTSEPYRGKGLAKQLLLKLVHEVEQAGVSSIFLAASEMGKPVYKKFGFQEKDDYLEYNIT</sequence>
<dbReference type="GO" id="GO:0016747">
    <property type="term" value="F:acyltransferase activity, transferring groups other than amino-acyl groups"/>
    <property type="evidence" value="ECO:0007669"/>
    <property type="project" value="InterPro"/>
</dbReference>
<dbReference type="KEGG" id="bwh:A9C19_09820"/>
<dbReference type="SUPFAM" id="SSF55729">
    <property type="entry name" value="Acyl-CoA N-acyltransferases (Nat)"/>
    <property type="match status" value="1"/>
</dbReference>
<evidence type="ECO:0000313" key="4">
    <source>
        <dbReference type="EMBL" id="APH05021.1"/>
    </source>
</evidence>
<accession>A0A1L3MRP2</accession>
<dbReference type="OrthoDB" id="119498at2"/>
<dbReference type="InterPro" id="IPR016181">
    <property type="entry name" value="Acyl_CoA_acyltransferase"/>
</dbReference>
<dbReference type="InterPro" id="IPR000182">
    <property type="entry name" value="GNAT_dom"/>
</dbReference>
<dbReference type="Gene3D" id="3.40.630.30">
    <property type="match status" value="1"/>
</dbReference>
<evidence type="ECO:0000313" key="5">
    <source>
        <dbReference type="Proteomes" id="UP000181936"/>
    </source>
</evidence>
<dbReference type="EMBL" id="CP016020">
    <property type="protein sequence ID" value="APH05021.1"/>
    <property type="molecule type" value="Genomic_DNA"/>
</dbReference>
<dbReference type="InterPro" id="IPR050680">
    <property type="entry name" value="YpeA/RimI_acetyltransf"/>
</dbReference>
<name>A0A1L3MRP2_9BACI</name>
<reference evidence="4 5" key="1">
    <citation type="journal article" date="2016" name="Sci. Rep.">
        <title>Complete genome sequence and transcriptomic analysis of a novel marine strain Bacillus weihaiensis reveals the mechanism of brown algae degradation.</title>
        <authorList>
            <person name="Zhu Y."/>
            <person name="Chen P."/>
            <person name="Bao Y."/>
            <person name="Men Y."/>
            <person name="Zeng Y."/>
            <person name="Yang J."/>
            <person name="Sun J."/>
            <person name="Sun Y."/>
        </authorList>
    </citation>
    <scope>NUCLEOTIDE SEQUENCE [LARGE SCALE GENOMIC DNA]</scope>
    <source>
        <strain evidence="4 5">Alg07</strain>
    </source>
</reference>
<gene>
    <name evidence="4" type="ORF">A9C19_09820</name>
</gene>
<evidence type="ECO:0000256" key="1">
    <source>
        <dbReference type="ARBA" id="ARBA00022679"/>
    </source>
</evidence>